<feature type="non-terminal residue" evidence="1">
    <location>
        <position position="1"/>
    </location>
</feature>
<accession>A0ACC3DJA6</accession>
<evidence type="ECO:0000313" key="1">
    <source>
        <dbReference type="EMBL" id="KAK3076703.1"/>
    </source>
</evidence>
<comment type="caution">
    <text evidence="1">The sequence shown here is derived from an EMBL/GenBank/DDBJ whole genome shotgun (WGS) entry which is preliminary data.</text>
</comment>
<gene>
    <name evidence="1" type="ORF">LTS18_012288</name>
</gene>
<organism evidence="1 2">
    <name type="scientific">Coniosporium uncinatum</name>
    <dbReference type="NCBI Taxonomy" id="93489"/>
    <lineage>
        <taxon>Eukaryota</taxon>
        <taxon>Fungi</taxon>
        <taxon>Dikarya</taxon>
        <taxon>Ascomycota</taxon>
        <taxon>Pezizomycotina</taxon>
        <taxon>Dothideomycetes</taxon>
        <taxon>Dothideomycetes incertae sedis</taxon>
        <taxon>Coniosporium</taxon>
    </lineage>
</organism>
<evidence type="ECO:0000313" key="2">
    <source>
        <dbReference type="Proteomes" id="UP001186974"/>
    </source>
</evidence>
<name>A0ACC3DJA6_9PEZI</name>
<dbReference type="EMBL" id="JAWDJW010003652">
    <property type="protein sequence ID" value="KAK3076703.1"/>
    <property type="molecule type" value="Genomic_DNA"/>
</dbReference>
<proteinExistence type="predicted"/>
<protein>
    <submittedName>
        <fullName evidence="1">Uncharacterized protein</fullName>
    </submittedName>
</protein>
<sequence>QSGLHIVDLDKPRYPPRHISHIQRDVPADVQWSPFAARPAWIVSTSNQKALVFNVAMQTRFSPIEFTLHAHARAITDINFSAHHPDILATCSVDSFVYGWDLRIPERPVMAFADFTAAADQVKWNRQDSNIIASSHDKYLKIWDCRKGAHPLRVIKAHTTKIYGIDWNRTRPNAVLTCSLDKTMKFWDTNSEHDVPQQVIRTDYQVWRARHTPFGHGVLAMPQRVDHDVHLYDRRAKQSRDSVATPDYSFSGHEGQVKEFLWRIRGGITDGVDQRDFQLVTWGMDRMLRLHPVSADHLRLAGHQKGQPVHQNMNFTRHGAPYKTFRPEPRSDLSSPQVPSALRLPHPKGLGALVSAAGMSRVPPPIGRDGVSEYTTRSLGMRNRVKARKAVDPVKWIEGVAIGKRDDVQNSFSSKDALLQSAELTGSDTSKLLGEEVVHVRGKLRKVTFEEVDVDRRK</sequence>
<feature type="non-terminal residue" evidence="1">
    <location>
        <position position="458"/>
    </location>
</feature>
<keyword evidence="2" id="KW-1185">Reference proteome</keyword>
<reference evidence="1" key="1">
    <citation type="submission" date="2024-09" db="EMBL/GenBank/DDBJ databases">
        <title>Black Yeasts Isolated from many extreme environments.</title>
        <authorList>
            <person name="Coleine C."/>
            <person name="Stajich J.E."/>
            <person name="Selbmann L."/>
        </authorList>
    </citation>
    <scope>NUCLEOTIDE SEQUENCE</scope>
    <source>
        <strain evidence="1">CCFEE 5737</strain>
    </source>
</reference>
<dbReference type="Proteomes" id="UP001186974">
    <property type="component" value="Unassembled WGS sequence"/>
</dbReference>